<keyword evidence="5" id="KW-0633">Potassium transport</keyword>
<comment type="subcellular location">
    <subcellularLocation>
        <location evidence="1">Membrane</location>
        <topology evidence="1">Multi-pass membrane protein</topology>
    </subcellularLocation>
</comment>
<evidence type="ECO:0000256" key="3">
    <source>
        <dbReference type="ARBA" id="ARBA00022448"/>
    </source>
</evidence>
<sequence>MPVVNWLLYAGVLILMLTFRSSEHLAVAYGLAVTGTLVLTTCLFLVYADAALGWRPWQLAAFGLPFLWLELTFVGANATKITHGGWLPILLATVIAFVMITWRRGQELVKDRRAKLERPIGDFLAQARSGELLRIKGTGVFLHVRDDTAPLSLRESVDFTNVRYERVVITNTIRMNVPHVPDEQRVTIDDLGDDSDGVWLVRLRFGFADEQDIPAGLAIAAAQGLPVDPETARYYLSRISVHASDRPGMARWRKPVYVALSHNAADPTNYFHVPISRTVVVGAQVFF</sequence>
<evidence type="ECO:0000313" key="16">
    <source>
        <dbReference type="Proteomes" id="UP001501475"/>
    </source>
</evidence>
<dbReference type="EMBL" id="BAAAPN010000001">
    <property type="protein sequence ID" value="GAA1743378.1"/>
    <property type="molecule type" value="Genomic_DNA"/>
</dbReference>
<dbReference type="InterPro" id="IPR003855">
    <property type="entry name" value="K+_transporter"/>
</dbReference>
<dbReference type="Pfam" id="PF22776">
    <property type="entry name" value="K_trans_C"/>
    <property type="match status" value="1"/>
</dbReference>
<keyword evidence="6 12" id="KW-0812">Transmembrane</keyword>
<evidence type="ECO:0000256" key="2">
    <source>
        <dbReference type="ARBA" id="ARBA00007019"/>
    </source>
</evidence>
<accession>A0ABN2JY92</accession>
<feature type="transmembrane region" description="Helical" evidence="12">
    <location>
        <begin position="85"/>
        <end position="102"/>
    </location>
</feature>
<evidence type="ECO:0000256" key="1">
    <source>
        <dbReference type="ARBA" id="ARBA00004141"/>
    </source>
</evidence>
<dbReference type="Proteomes" id="UP001501475">
    <property type="component" value="Unassembled WGS sequence"/>
</dbReference>
<keyword evidence="3" id="KW-0813">Transport</keyword>
<gene>
    <name evidence="15" type="ORF">GCM10009810_00250</name>
</gene>
<name>A0ABN2JY92_9MICO</name>
<reference evidence="15 16" key="1">
    <citation type="journal article" date="2019" name="Int. J. Syst. Evol. Microbiol.">
        <title>The Global Catalogue of Microorganisms (GCM) 10K type strain sequencing project: providing services to taxonomists for standard genome sequencing and annotation.</title>
        <authorList>
            <consortium name="The Broad Institute Genomics Platform"/>
            <consortium name="The Broad Institute Genome Sequencing Center for Infectious Disease"/>
            <person name="Wu L."/>
            <person name="Ma J."/>
        </authorList>
    </citation>
    <scope>NUCLEOTIDE SEQUENCE [LARGE SCALE GENOMIC DNA]</scope>
    <source>
        <strain evidence="15 16">JCM 15591</strain>
    </source>
</reference>
<evidence type="ECO:0000256" key="12">
    <source>
        <dbReference type="SAM" id="Phobius"/>
    </source>
</evidence>
<dbReference type="PANTHER" id="PTHR30540">
    <property type="entry name" value="OSMOTIC STRESS POTASSIUM TRANSPORTER"/>
    <property type="match status" value="1"/>
</dbReference>
<keyword evidence="10" id="KW-0406">Ion transport</keyword>
<feature type="transmembrane region" description="Helical" evidence="12">
    <location>
        <begin position="26"/>
        <end position="47"/>
    </location>
</feature>
<dbReference type="InterPro" id="IPR053952">
    <property type="entry name" value="K_trans_C"/>
</dbReference>
<keyword evidence="4" id="KW-1003">Cell membrane</keyword>
<keyword evidence="9 12" id="KW-1133">Transmembrane helix</keyword>
<evidence type="ECO:0000256" key="8">
    <source>
        <dbReference type="ARBA" id="ARBA00022958"/>
    </source>
</evidence>
<feature type="domain" description="K+ potassium transporter integral membrane" evidence="13">
    <location>
        <begin position="1"/>
        <end position="125"/>
    </location>
</feature>
<evidence type="ECO:0000256" key="10">
    <source>
        <dbReference type="ARBA" id="ARBA00023065"/>
    </source>
</evidence>
<evidence type="ECO:0000256" key="4">
    <source>
        <dbReference type="ARBA" id="ARBA00022475"/>
    </source>
</evidence>
<dbReference type="InterPro" id="IPR053951">
    <property type="entry name" value="K_trans_N"/>
</dbReference>
<organism evidence="15 16">
    <name type="scientific">Nostocoides vanveenii</name>
    <dbReference type="NCBI Taxonomy" id="330835"/>
    <lineage>
        <taxon>Bacteria</taxon>
        <taxon>Bacillati</taxon>
        <taxon>Actinomycetota</taxon>
        <taxon>Actinomycetes</taxon>
        <taxon>Micrococcales</taxon>
        <taxon>Intrasporangiaceae</taxon>
        <taxon>Nostocoides</taxon>
    </lineage>
</organism>
<evidence type="ECO:0000256" key="5">
    <source>
        <dbReference type="ARBA" id="ARBA00022538"/>
    </source>
</evidence>
<dbReference type="PANTHER" id="PTHR30540:SF79">
    <property type="entry name" value="LOW AFFINITY POTASSIUM TRANSPORT SYSTEM PROTEIN KUP"/>
    <property type="match status" value="1"/>
</dbReference>
<protein>
    <submittedName>
        <fullName evidence="15">Uncharacterized protein</fullName>
    </submittedName>
</protein>
<evidence type="ECO:0000256" key="6">
    <source>
        <dbReference type="ARBA" id="ARBA00022692"/>
    </source>
</evidence>
<proteinExistence type="inferred from homology"/>
<keyword evidence="11 12" id="KW-0472">Membrane</keyword>
<feature type="domain" description="K+ potassium transporter C-terminal" evidence="14">
    <location>
        <begin position="136"/>
        <end position="285"/>
    </location>
</feature>
<comment type="similarity">
    <text evidence="2">Belongs to the HAK/KUP transporter (TC 2.A.72) family.</text>
</comment>
<comment type="caution">
    <text evidence="15">The sequence shown here is derived from an EMBL/GenBank/DDBJ whole genome shotgun (WGS) entry which is preliminary data.</text>
</comment>
<evidence type="ECO:0000256" key="11">
    <source>
        <dbReference type="ARBA" id="ARBA00023136"/>
    </source>
</evidence>
<keyword evidence="7" id="KW-0769">Symport</keyword>
<feature type="transmembrane region" description="Helical" evidence="12">
    <location>
        <begin position="59"/>
        <end position="79"/>
    </location>
</feature>
<evidence type="ECO:0000256" key="7">
    <source>
        <dbReference type="ARBA" id="ARBA00022847"/>
    </source>
</evidence>
<evidence type="ECO:0000256" key="9">
    <source>
        <dbReference type="ARBA" id="ARBA00022989"/>
    </source>
</evidence>
<keyword evidence="16" id="KW-1185">Reference proteome</keyword>
<evidence type="ECO:0000313" key="15">
    <source>
        <dbReference type="EMBL" id="GAA1743378.1"/>
    </source>
</evidence>
<evidence type="ECO:0000259" key="13">
    <source>
        <dbReference type="Pfam" id="PF02705"/>
    </source>
</evidence>
<dbReference type="Pfam" id="PF02705">
    <property type="entry name" value="K_trans"/>
    <property type="match status" value="1"/>
</dbReference>
<keyword evidence="8" id="KW-0630">Potassium</keyword>
<evidence type="ECO:0000259" key="14">
    <source>
        <dbReference type="Pfam" id="PF22776"/>
    </source>
</evidence>